<reference evidence="1 2" key="1">
    <citation type="submission" date="2016-06" db="EMBL/GenBank/DDBJ databases">
        <title>Three novel species with peptidoglycan cell walls form the new genus Lacunisphaera gen. nov. in the family Opitutaceae of the verrucomicrobial subdivision 4.</title>
        <authorList>
            <person name="Rast P."/>
            <person name="Gloeckner I."/>
            <person name="Jogler M."/>
            <person name="Boedeker C."/>
            <person name="Jeske O."/>
            <person name="Wiegand S."/>
            <person name="Reinhardt R."/>
            <person name="Schumann P."/>
            <person name="Rohde M."/>
            <person name="Spring S."/>
            <person name="Gloeckner F.O."/>
            <person name="Jogler C."/>
        </authorList>
    </citation>
    <scope>NUCLEOTIDE SEQUENCE [LARGE SCALE GENOMIC DNA]</scope>
    <source>
        <strain evidence="1 2">IG16b</strain>
    </source>
</reference>
<accession>A0A1D8AZE6</accession>
<organism evidence="1 2">
    <name type="scientific">Lacunisphaera limnophila</name>
    <dbReference type="NCBI Taxonomy" id="1838286"/>
    <lineage>
        <taxon>Bacteria</taxon>
        <taxon>Pseudomonadati</taxon>
        <taxon>Verrucomicrobiota</taxon>
        <taxon>Opitutia</taxon>
        <taxon>Opitutales</taxon>
        <taxon>Opitutaceae</taxon>
        <taxon>Lacunisphaera</taxon>
    </lineage>
</organism>
<proteinExistence type="predicted"/>
<dbReference type="STRING" id="1838286.Verru16b_03366"/>
<sequence>MERGMKDPVMAKLKADAGIVLADLWRAWRHQPPVEAADWSSDRLVQVRVTEGQDSSPRVSPPSGLCYFHLN</sequence>
<protein>
    <submittedName>
        <fullName evidence="1">Uncharacterized protein</fullName>
    </submittedName>
</protein>
<gene>
    <name evidence="1" type="ORF">Verru16b_03366</name>
</gene>
<name>A0A1D8AZE6_9BACT</name>
<keyword evidence="2" id="KW-1185">Reference proteome</keyword>
<evidence type="ECO:0000313" key="1">
    <source>
        <dbReference type="EMBL" id="AOS46266.1"/>
    </source>
</evidence>
<dbReference type="EMBL" id="CP016094">
    <property type="protein sequence ID" value="AOS46266.1"/>
    <property type="molecule type" value="Genomic_DNA"/>
</dbReference>
<dbReference type="Proteomes" id="UP000095228">
    <property type="component" value="Chromosome"/>
</dbReference>
<dbReference type="KEGG" id="obg:Verru16b_03366"/>
<dbReference type="AlphaFoldDB" id="A0A1D8AZE6"/>
<evidence type="ECO:0000313" key="2">
    <source>
        <dbReference type="Proteomes" id="UP000095228"/>
    </source>
</evidence>